<keyword evidence="6" id="KW-0869">Chloride channel</keyword>
<protein>
    <recommendedName>
        <fullName evidence="6">Bestrophin homolog</fullName>
    </recommendedName>
</protein>
<evidence type="ECO:0000256" key="5">
    <source>
        <dbReference type="ARBA" id="ARBA00034769"/>
    </source>
</evidence>
<name>A0A0K0DQ21_ANGCA</name>
<dbReference type="GO" id="GO:0034707">
    <property type="term" value="C:chloride channel complex"/>
    <property type="evidence" value="ECO:0007669"/>
    <property type="project" value="UniProtKB-KW"/>
</dbReference>
<dbReference type="InterPro" id="IPR000615">
    <property type="entry name" value="Bestrophin"/>
</dbReference>
<dbReference type="GO" id="GO:0005886">
    <property type="term" value="C:plasma membrane"/>
    <property type="evidence" value="ECO:0007669"/>
    <property type="project" value="UniProtKB-SubCell"/>
</dbReference>
<evidence type="ECO:0000256" key="6">
    <source>
        <dbReference type="RuleBase" id="RU363126"/>
    </source>
</evidence>
<evidence type="ECO:0000256" key="2">
    <source>
        <dbReference type="ARBA" id="ARBA00022692"/>
    </source>
</evidence>
<keyword evidence="6" id="KW-0868">Chloride</keyword>
<comment type="subcellular location">
    <subcellularLocation>
        <location evidence="6">Cell membrane</location>
        <topology evidence="6">Multi-pass membrane protein</topology>
    </subcellularLocation>
    <subcellularLocation>
        <location evidence="1">Membrane</location>
    </subcellularLocation>
</comment>
<evidence type="ECO:0000256" key="3">
    <source>
        <dbReference type="ARBA" id="ARBA00022989"/>
    </source>
</evidence>
<evidence type="ECO:0000256" key="1">
    <source>
        <dbReference type="ARBA" id="ARBA00004370"/>
    </source>
</evidence>
<sequence>MTVSYNLDISSVTTLSFVRLLFRWRGSIWKSVVVELTMWIISFLIISCVYRYAMDEDEKRTFERLAAYCDTKLDYIPLTFMLGFFVTIVVDRWRQIFSNMGWIEDVALTIATLIRGDSKEIILTRRTIIRYMVLSQVLVFRDVSMRVRRRFPNMESIVTAGKVFFLSNSYQLIPQKNLFFH</sequence>
<keyword evidence="7" id="KW-1185">Reference proteome</keyword>
<keyword evidence="4 6" id="KW-0472">Membrane</keyword>
<dbReference type="InterPro" id="IPR021134">
    <property type="entry name" value="Bestrophin-like"/>
</dbReference>
<evidence type="ECO:0000313" key="8">
    <source>
        <dbReference type="WBParaSite" id="ACAC_0001386001-mRNA-1"/>
    </source>
</evidence>
<comment type="function">
    <text evidence="6">Forms chloride channels.</text>
</comment>
<keyword evidence="6" id="KW-0407">Ion channel</keyword>
<reference evidence="7" key="1">
    <citation type="submission" date="2012-09" db="EMBL/GenBank/DDBJ databases">
        <authorList>
            <person name="Martin A.A."/>
        </authorList>
    </citation>
    <scope>NUCLEOTIDE SEQUENCE</scope>
</reference>
<keyword evidence="2 6" id="KW-0812">Transmembrane</keyword>
<accession>A0A0K0DQ21</accession>
<keyword evidence="6" id="KW-0406">Ion transport</keyword>
<dbReference type="Pfam" id="PF01062">
    <property type="entry name" value="Bestrophin"/>
    <property type="match status" value="1"/>
</dbReference>
<dbReference type="PANTHER" id="PTHR10736">
    <property type="entry name" value="BESTROPHIN"/>
    <property type="match status" value="1"/>
</dbReference>
<dbReference type="Proteomes" id="UP000035642">
    <property type="component" value="Unassembled WGS sequence"/>
</dbReference>
<keyword evidence="6" id="KW-1003">Cell membrane</keyword>
<organism evidence="7 8">
    <name type="scientific">Angiostrongylus cantonensis</name>
    <name type="common">Rat lungworm</name>
    <dbReference type="NCBI Taxonomy" id="6313"/>
    <lineage>
        <taxon>Eukaryota</taxon>
        <taxon>Metazoa</taxon>
        <taxon>Ecdysozoa</taxon>
        <taxon>Nematoda</taxon>
        <taxon>Chromadorea</taxon>
        <taxon>Rhabditida</taxon>
        <taxon>Rhabditina</taxon>
        <taxon>Rhabditomorpha</taxon>
        <taxon>Strongyloidea</taxon>
        <taxon>Metastrongylidae</taxon>
        <taxon>Angiostrongylus</taxon>
    </lineage>
</organism>
<dbReference type="STRING" id="6313.A0A0K0DQ21"/>
<feature type="transmembrane region" description="Helical" evidence="6">
    <location>
        <begin position="73"/>
        <end position="90"/>
    </location>
</feature>
<evidence type="ECO:0000256" key="4">
    <source>
        <dbReference type="ARBA" id="ARBA00023136"/>
    </source>
</evidence>
<comment type="similarity">
    <text evidence="5 6">Belongs to the anion channel-forming bestrophin (TC 1.A.46) family. Calcium-sensitive chloride channel subfamily.</text>
</comment>
<evidence type="ECO:0000313" key="7">
    <source>
        <dbReference type="Proteomes" id="UP000035642"/>
    </source>
</evidence>
<dbReference type="GO" id="GO:0005254">
    <property type="term" value="F:chloride channel activity"/>
    <property type="evidence" value="ECO:0007669"/>
    <property type="project" value="UniProtKB-KW"/>
</dbReference>
<keyword evidence="6" id="KW-0813">Transport</keyword>
<feature type="transmembrane region" description="Helical" evidence="6">
    <location>
        <begin position="32"/>
        <end position="53"/>
    </location>
</feature>
<dbReference type="AlphaFoldDB" id="A0A0K0DQ21"/>
<dbReference type="WBParaSite" id="ACAC_0001386001-mRNA-1">
    <property type="protein sequence ID" value="ACAC_0001386001-mRNA-1"/>
    <property type="gene ID" value="ACAC_0001386001"/>
</dbReference>
<proteinExistence type="inferred from homology"/>
<keyword evidence="3 6" id="KW-1133">Transmembrane helix</keyword>
<reference evidence="8" key="2">
    <citation type="submission" date="2017-02" db="UniProtKB">
        <authorList>
            <consortium name="WormBaseParasite"/>
        </authorList>
    </citation>
    <scope>IDENTIFICATION</scope>
</reference>
<dbReference type="PANTHER" id="PTHR10736:SF58">
    <property type="entry name" value="BESTROPHIN HOMOLOG-RELATED"/>
    <property type="match status" value="1"/>
</dbReference>